<evidence type="ECO:0000313" key="1">
    <source>
        <dbReference type="EMBL" id="MDQ0541940.1"/>
    </source>
</evidence>
<sequence length="171" mass="17848">MTVRLNGMEILTEGGLRQANQQMLPGLTITGTGEMALPSKLAIPGNTLTPCTRLRLVQYGISSSVGLLPTITPRIRLGGVLLLPARAISGLLGASDVPWYSVADFLVLQGAITGAGILFVDDNQVRLFGGKPVVPPDLSVAQDLTSSAQWSTTGNSIICQAWIANITPPAA</sequence>
<protein>
    <submittedName>
        <fullName evidence="1">Uncharacterized protein</fullName>
    </submittedName>
</protein>
<organism evidence="1 2">
    <name type="scientific">Methylobacterium brachiatum</name>
    <dbReference type="NCBI Taxonomy" id="269660"/>
    <lineage>
        <taxon>Bacteria</taxon>
        <taxon>Pseudomonadati</taxon>
        <taxon>Pseudomonadota</taxon>
        <taxon>Alphaproteobacteria</taxon>
        <taxon>Hyphomicrobiales</taxon>
        <taxon>Methylobacteriaceae</taxon>
        <taxon>Methylobacterium</taxon>
    </lineage>
</organism>
<proteinExistence type="predicted"/>
<evidence type="ECO:0000313" key="2">
    <source>
        <dbReference type="Proteomes" id="UP001223420"/>
    </source>
</evidence>
<name>A0AAJ1TJ38_9HYPH</name>
<dbReference type="Proteomes" id="UP001223420">
    <property type="component" value="Unassembled WGS sequence"/>
</dbReference>
<reference evidence="1" key="1">
    <citation type="submission" date="2023-07" db="EMBL/GenBank/DDBJ databases">
        <title>Genomic Encyclopedia of Type Strains, Phase IV (KMG-IV): sequencing the most valuable type-strain genomes for metagenomic binning, comparative biology and taxonomic classification.</title>
        <authorList>
            <person name="Goeker M."/>
        </authorList>
    </citation>
    <scope>NUCLEOTIDE SEQUENCE</scope>
    <source>
        <strain evidence="1">DSM 19569</strain>
    </source>
</reference>
<dbReference type="RefSeq" id="WP_230366588.1">
    <property type="nucleotide sequence ID" value="NZ_JAJALK010000006.1"/>
</dbReference>
<dbReference type="EMBL" id="JAUSWL010000001">
    <property type="protein sequence ID" value="MDQ0541940.1"/>
    <property type="molecule type" value="Genomic_DNA"/>
</dbReference>
<gene>
    <name evidence="1" type="ORF">QO001_000848</name>
</gene>
<comment type="caution">
    <text evidence="1">The sequence shown here is derived from an EMBL/GenBank/DDBJ whole genome shotgun (WGS) entry which is preliminary data.</text>
</comment>
<accession>A0AAJ1TJ38</accession>
<dbReference type="AlphaFoldDB" id="A0AAJ1TJ38"/>